<dbReference type="PANTHER" id="PTHR31060:SF32">
    <property type="entry name" value="BTB_POZ DOMAIN PLANT PROTEIN"/>
    <property type="match status" value="1"/>
</dbReference>
<dbReference type="Pfam" id="PF25553">
    <property type="entry name" value="BTB-POZ_ANK-like"/>
    <property type="match status" value="1"/>
</dbReference>
<protein>
    <recommendedName>
        <fullName evidence="5">BTB domain-containing protein</fullName>
    </recommendedName>
</protein>
<proteinExistence type="predicted"/>
<dbReference type="InterPro" id="IPR000210">
    <property type="entry name" value="BTB/POZ_dom"/>
</dbReference>
<evidence type="ECO:0000256" key="3">
    <source>
        <dbReference type="ARBA" id="ARBA00022786"/>
    </source>
</evidence>
<feature type="compositionally biased region" description="Pro residues" evidence="4">
    <location>
        <begin position="39"/>
        <end position="50"/>
    </location>
</feature>
<comment type="pathway">
    <text evidence="2">Protein modification; protein ubiquitination.</text>
</comment>
<feature type="compositionally biased region" description="Low complexity" evidence="4">
    <location>
        <begin position="51"/>
        <end position="73"/>
    </location>
</feature>
<evidence type="ECO:0000256" key="2">
    <source>
        <dbReference type="ARBA" id="ARBA00004906"/>
    </source>
</evidence>
<dbReference type="Gene3D" id="3.30.710.10">
    <property type="entry name" value="Potassium Channel Kv1.1, Chain A"/>
    <property type="match status" value="1"/>
</dbReference>
<dbReference type="PANTHER" id="PTHR31060">
    <property type="entry name" value="OSJNBA0011J08.25 PROTEIN-RELATED"/>
    <property type="match status" value="1"/>
</dbReference>
<comment type="function">
    <text evidence="1">May act as a substrate-specific adapter of an E3 ubiquitin-protein ligase complex (CUL3-RBX1-BTB) which mediates the ubiquitination and subsequent proteasomal degradation of target proteins.</text>
</comment>
<comment type="caution">
    <text evidence="6">The sequence shown here is derived from an EMBL/GenBank/DDBJ whole genome shotgun (WGS) entry which is preliminary data.</text>
</comment>
<dbReference type="PROSITE" id="PS50097">
    <property type="entry name" value="BTB"/>
    <property type="match status" value="1"/>
</dbReference>
<feature type="region of interest" description="Disordered" evidence="4">
    <location>
        <begin position="23"/>
        <end position="80"/>
    </location>
</feature>
<dbReference type="InterPro" id="IPR038920">
    <property type="entry name" value="At3g05675-like"/>
</dbReference>
<dbReference type="InterPro" id="IPR011333">
    <property type="entry name" value="SKP1/BTB/POZ_sf"/>
</dbReference>
<feature type="compositionally biased region" description="Low complexity" evidence="4">
    <location>
        <begin position="23"/>
        <end position="38"/>
    </location>
</feature>
<gene>
    <name evidence="6" type="ORF">IEQ34_026924</name>
</gene>
<evidence type="ECO:0000259" key="5">
    <source>
        <dbReference type="PROSITE" id="PS50097"/>
    </source>
</evidence>
<organism evidence="6 7">
    <name type="scientific">Dendrobium chrysotoxum</name>
    <name type="common">Orchid</name>
    <dbReference type="NCBI Taxonomy" id="161865"/>
    <lineage>
        <taxon>Eukaryota</taxon>
        <taxon>Viridiplantae</taxon>
        <taxon>Streptophyta</taxon>
        <taxon>Embryophyta</taxon>
        <taxon>Tracheophyta</taxon>
        <taxon>Spermatophyta</taxon>
        <taxon>Magnoliopsida</taxon>
        <taxon>Liliopsida</taxon>
        <taxon>Asparagales</taxon>
        <taxon>Orchidaceae</taxon>
        <taxon>Epidendroideae</taxon>
        <taxon>Malaxideae</taxon>
        <taxon>Dendrobiinae</taxon>
        <taxon>Dendrobium</taxon>
    </lineage>
</organism>
<evidence type="ECO:0000256" key="1">
    <source>
        <dbReference type="ARBA" id="ARBA00002668"/>
    </source>
</evidence>
<name>A0AAV7FL38_DENCH</name>
<dbReference type="InterPro" id="IPR058039">
    <property type="entry name" value="At3g05675-like_ankyrin"/>
</dbReference>
<evidence type="ECO:0000256" key="4">
    <source>
        <dbReference type="SAM" id="MobiDB-lite"/>
    </source>
</evidence>
<feature type="domain" description="BTB" evidence="5">
    <location>
        <begin position="125"/>
        <end position="193"/>
    </location>
</feature>
<sequence length="532" mass="59160">MAAAADSLLKSGEVSAMIRQGFLSPSSTPFSSSRFSPQHPSPPFSSPPPSSSFSSSSPSSSSSSSFSSSSHPSPLTPPTTLFDMIARENQAHRPSAEADHNEKRLRLQERIARVLAGARPDWGPGDVELSVSSGDGFRVSMGVHRRVLAAGSRFFAENLGRRGGVVEICECDDVEVYVEVVAMLYCGDLRRRLCGEGAKRVLGLLKVSAAIMFDAGVTACLEHLEAIPWSEEEEEEVVSVLSQLQLRDPVAEVLQRVLVESSSSSRADAIFLRLLAGVLQSKDEKARRDMKALMLGLLREDNAQTGELTDRIDVSRETLYHLCHKCLSSLLVSVTDAAMLDENRRDDRGNLMAEIAHEADNIQWLFQILISKKIADEFVMLWAEQKELADLHGKIPSIFRYEISRITALLCIALGKGEVLVSKEARFAVLSTWLDALYEDFGWLKRACRGLDKRMVEEGLCQMILTLSMVQQQVVLLRWFDRFLKKGDECPNLQRAFQVWWRRSFVRRFVGEEEGGGQYPSDLQIVVCDQSA</sequence>
<dbReference type="AlphaFoldDB" id="A0AAV7FL38"/>
<keyword evidence="3" id="KW-0833">Ubl conjugation pathway</keyword>
<accession>A0AAV7FL38</accession>
<dbReference type="Proteomes" id="UP000775213">
    <property type="component" value="Unassembled WGS sequence"/>
</dbReference>
<dbReference type="EMBL" id="JAGFBR010000805">
    <property type="protein sequence ID" value="KAH0433932.1"/>
    <property type="molecule type" value="Genomic_DNA"/>
</dbReference>
<evidence type="ECO:0000313" key="6">
    <source>
        <dbReference type="EMBL" id="KAH0433932.1"/>
    </source>
</evidence>
<keyword evidence="7" id="KW-1185">Reference proteome</keyword>
<reference evidence="6 7" key="1">
    <citation type="journal article" date="2021" name="Hortic Res">
        <title>Chromosome-scale assembly of the Dendrobium chrysotoxum genome enhances the understanding of orchid evolution.</title>
        <authorList>
            <person name="Zhang Y."/>
            <person name="Zhang G.Q."/>
            <person name="Zhang D."/>
            <person name="Liu X.D."/>
            <person name="Xu X.Y."/>
            <person name="Sun W.H."/>
            <person name="Yu X."/>
            <person name="Zhu X."/>
            <person name="Wang Z.W."/>
            <person name="Zhao X."/>
            <person name="Zhong W.Y."/>
            <person name="Chen H."/>
            <person name="Yin W.L."/>
            <person name="Huang T."/>
            <person name="Niu S.C."/>
            <person name="Liu Z.J."/>
        </authorList>
    </citation>
    <scope>NUCLEOTIDE SEQUENCE [LARGE SCALE GENOMIC DNA]</scope>
    <source>
        <strain evidence="6">Lindl</strain>
    </source>
</reference>
<evidence type="ECO:0000313" key="7">
    <source>
        <dbReference type="Proteomes" id="UP000775213"/>
    </source>
</evidence>